<dbReference type="InterPro" id="IPR047155">
    <property type="entry name" value="COMMD4/6/7/8"/>
</dbReference>
<sequence>MAGGGAATTHLTCIPSPLLSKFVHHVIDGLCGGAAASHALFPDCPLDAFWLAGREVAGLARDVTAGRLTRDQACAQLSPLGQEEAASVCEAVNARREEIREAMVREALTSTQRLTDFDWNVKVAMSSSTVLDLKQPLVTLRLHTASPHDHQRDTVVEMTAAEVDSLLATLREAQASLGKVLEQ</sequence>
<dbReference type="InterPro" id="IPR055184">
    <property type="entry name" value="COMMD8_HN"/>
</dbReference>
<feature type="domain" description="COMM" evidence="1">
    <location>
        <begin position="113"/>
        <end position="181"/>
    </location>
</feature>
<protein>
    <recommendedName>
        <fullName evidence="1">COMM domain-containing protein</fullName>
    </recommendedName>
</protein>
<dbReference type="PANTHER" id="PTHR16231">
    <property type="entry name" value="COMM DOMAIN-CONTAINING PROTEIN 4-8 FAMILY MEMBER"/>
    <property type="match status" value="1"/>
</dbReference>
<evidence type="ECO:0000259" key="1">
    <source>
        <dbReference type="PROSITE" id="PS51269"/>
    </source>
</evidence>
<dbReference type="InterPro" id="IPR017920">
    <property type="entry name" value="COMM"/>
</dbReference>
<dbReference type="AlphaFoldDB" id="A0A0P4W9U0"/>
<dbReference type="PROSITE" id="PS51269">
    <property type="entry name" value="COMM"/>
    <property type="match status" value="1"/>
</dbReference>
<proteinExistence type="predicted"/>
<dbReference type="Pfam" id="PF07258">
    <property type="entry name" value="COMM_domain"/>
    <property type="match status" value="1"/>
</dbReference>
<dbReference type="PANTHER" id="PTHR16231:SF0">
    <property type="entry name" value="COMM DOMAIN-CONTAINING PROTEIN 8"/>
    <property type="match status" value="1"/>
</dbReference>
<reference evidence="2" key="1">
    <citation type="submission" date="2015-09" db="EMBL/GenBank/DDBJ databases">
        <title>Scylla olivacea transcriptome.</title>
        <authorList>
            <person name="Ikhwanuddin M."/>
        </authorList>
    </citation>
    <scope>NUCLEOTIDE SEQUENCE</scope>
</reference>
<dbReference type="EMBL" id="GDRN01069993">
    <property type="protein sequence ID" value="JAI63964.1"/>
    <property type="molecule type" value="Transcribed_RNA"/>
</dbReference>
<accession>A0A0P4W9U0</accession>
<dbReference type="Pfam" id="PF22838">
    <property type="entry name" value="COMMD8_HN"/>
    <property type="match status" value="1"/>
</dbReference>
<name>A0A0P4W9U0_SCYOL</name>
<organism evidence="2">
    <name type="scientific">Scylla olivacea</name>
    <name type="common">Orange mud crab</name>
    <name type="synonym">Cancer olivacea</name>
    <dbReference type="NCBI Taxonomy" id="85551"/>
    <lineage>
        <taxon>Eukaryota</taxon>
        <taxon>Metazoa</taxon>
        <taxon>Ecdysozoa</taxon>
        <taxon>Arthropoda</taxon>
        <taxon>Crustacea</taxon>
        <taxon>Multicrustacea</taxon>
        <taxon>Malacostraca</taxon>
        <taxon>Eumalacostraca</taxon>
        <taxon>Eucarida</taxon>
        <taxon>Decapoda</taxon>
        <taxon>Pleocyemata</taxon>
        <taxon>Brachyura</taxon>
        <taxon>Eubrachyura</taxon>
        <taxon>Portunoidea</taxon>
        <taxon>Portunidae</taxon>
        <taxon>Portuninae</taxon>
        <taxon>Scylla</taxon>
    </lineage>
</organism>
<evidence type="ECO:0000313" key="2">
    <source>
        <dbReference type="EMBL" id="JAI63964.1"/>
    </source>
</evidence>